<dbReference type="PANTHER" id="PTHR46579:SF1">
    <property type="entry name" value="F5_8 TYPE C DOMAIN-CONTAINING PROTEIN"/>
    <property type="match status" value="1"/>
</dbReference>
<evidence type="ECO:0000313" key="2">
    <source>
        <dbReference type="Proteomes" id="UP000821853"/>
    </source>
</evidence>
<keyword evidence="2" id="KW-1185">Reference proteome</keyword>
<evidence type="ECO:0000313" key="1">
    <source>
        <dbReference type="EMBL" id="KAH9379423.1"/>
    </source>
</evidence>
<accession>A0A9J6GYC5</accession>
<name>A0A9J6GYC5_HAELO</name>
<gene>
    <name evidence="1" type="ORF">HPB48_021112</name>
</gene>
<dbReference type="Proteomes" id="UP000821853">
    <property type="component" value="Chromosome 8"/>
</dbReference>
<proteinExistence type="predicted"/>
<organism evidence="1 2">
    <name type="scientific">Haemaphysalis longicornis</name>
    <name type="common">Bush tick</name>
    <dbReference type="NCBI Taxonomy" id="44386"/>
    <lineage>
        <taxon>Eukaryota</taxon>
        <taxon>Metazoa</taxon>
        <taxon>Ecdysozoa</taxon>
        <taxon>Arthropoda</taxon>
        <taxon>Chelicerata</taxon>
        <taxon>Arachnida</taxon>
        <taxon>Acari</taxon>
        <taxon>Parasitiformes</taxon>
        <taxon>Ixodida</taxon>
        <taxon>Ixodoidea</taxon>
        <taxon>Ixodidae</taxon>
        <taxon>Haemaphysalinae</taxon>
        <taxon>Haemaphysalis</taxon>
    </lineage>
</organism>
<dbReference type="EMBL" id="JABSTR010000010">
    <property type="protein sequence ID" value="KAH9379423.1"/>
    <property type="molecule type" value="Genomic_DNA"/>
</dbReference>
<protein>
    <submittedName>
        <fullName evidence="1">Uncharacterized protein</fullName>
    </submittedName>
</protein>
<sequence length="70" mass="8331">MKFVRIMHILLDDSVALDQLKSLQKDMFSFLQEYEQLHGENRLTFNAHALLHLVNWVRDWGPLWNVSAYS</sequence>
<dbReference type="VEuPathDB" id="VectorBase:HLOH_051892"/>
<dbReference type="PANTHER" id="PTHR46579">
    <property type="entry name" value="F5/8 TYPE C DOMAIN-CONTAINING PROTEIN-RELATED"/>
    <property type="match status" value="1"/>
</dbReference>
<comment type="caution">
    <text evidence="1">The sequence shown here is derived from an EMBL/GenBank/DDBJ whole genome shotgun (WGS) entry which is preliminary data.</text>
</comment>
<reference evidence="1 2" key="1">
    <citation type="journal article" date="2020" name="Cell">
        <title>Large-Scale Comparative Analyses of Tick Genomes Elucidate Their Genetic Diversity and Vector Capacities.</title>
        <authorList>
            <consortium name="Tick Genome and Microbiome Consortium (TIGMIC)"/>
            <person name="Jia N."/>
            <person name="Wang J."/>
            <person name="Shi W."/>
            <person name="Du L."/>
            <person name="Sun Y."/>
            <person name="Zhan W."/>
            <person name="Jiang J.F."/>
            <person name="Wang Q."/>
            <person name="Zhang B."/>
            <person name="Ji P."/>
            <person name="Bell-Sakyi L."/>
            <person name="Cui X.M."/>
            <person name="Yuan T.T."/>
            <person name="Jiang B.G."/>
            <person name="Yang W.F."/>
            <person name="Lam T.T."/>
            <person name="Chang Q.C."/>
            <person name="Ding S.J."/>
            <person name="Wang X.J."/>
            <person name="Zhu J.G."/>
            <person name="Ruan X.D."/>
            <person name="Zhao L."/>
            <person name="Wei J.T."/>
            <person name="Ye R.Z."/>
            <person name="Que T.C."/>
            <person name="Du C.H."/>
            <person name="Zhou Y.H."/>
            <person name="Cheng J.X."/>
            <person name="Dai P.F."/>
            <person name="Guo W.B."/>
            <person name="Han X.H."/>
            <person name="Huang E.J."/>
            <person name="Li L.F."/>
            <person name="Wei W."/>
            <person name="Gao Y.C."/>
            <person name="Liu J.Z."/>
            <person name="Shao H.Z."/>
            <person name="Wang X."/>
            <person name="Wang C.C."/>
            <person name="Yang T.C."/>
            <person name="Huo Q.B."/>
            <person name="Li W."/>
            <person name="Chen H.Y."/>
            <person name="Chen S.E."/>
            <person name="Zhou L.G."/>
            <person name="Ni X.B."/>
            <person name="Tian J.H."/>
            <person name="Sheng Y."/>
            <person name="Liu T."/>
            <person name="Pan Y.S."/>
            <person name="Xia L.Y."/>
            <person name="Li J."/>
            <person name="Zhao F."/>
            <person name="Cao W.C."/>
        </authorList>
    </citation>
    <scope>NUCLEOTIDE SEQUENCE [LARGE SCALE GENOMIC DNA]</scope>
    <source>
        <strain evidence="1">HaeL-2018</strain>
    </source>
</reference>
<dbReference type="OrthoDB" id="10062362at2759"/>
<dbReference type="AlphaFoldDB" id="A0A9J6GYC5"/>